<dbReference type="InterPro" id="IPR029058">
    <property type="entry name" value="AB_hydrolase_fold"/>
</dbReference>
<dbReference type="PANTHER" id="PTHR48070">
    <property type="entry name" value="ESTERASE OVCA2"/>
    <property type="match status" value="1"/>
</dbReference>
<dbReference type="RefSeq" id="XP_001306537.1">
    <property type="nucleotide sequence ID" value="XM_001306536.1"/>
</dbReference>
<evidence type="ECO:0000259" key="2">
    <source>
        <dbReference type="Pfam" id="PF03959"/>
    </source>
</evidence>
<dbReference type="InParanoid" id="A2FNB1"/>
<accession>A2FNB1</accession>
<evidence type="ECO:0000256" key="1">
    <source>
        <dbReference type="ARBA" id="ARBA00022801"/>
    </source>
</evidence>
<dbReference type="Gene3D" id="3.40.50.1820">
    <property type="entry name" value="alpha/beta hydrolase"/>
    <property type="match status" value="1"/>
</dbReference>
<dbReference type="EMBL" id="DS113902">
    <property type="protein sequence ID" value="EAX93607.1"/>
    <property type="molecule type" value="Genomic_DNA"/>
</dbReference>
<dbReference type="OMA" id="IFCASAP"/>
<dbReference type="PROSITE" id="PS00092">
    <property type="entry name" value="N6_MTASE"/>
    <property type="match status" value="1"/>
</dbReference>
<dbReference type="InterPro" id="IPR005645">
    <property type="entry name" value="FSH-like_dom"/>
</dbReference>
<feature type="domain" description="Serine hydrolase" evidence="2">
    <location>
        <begin position="2"/>
        <end position="180"/>
    </location>
</feature>
<reference evidence="3" key="1">
    <citation type="submission" date="2006-10" db="EMBL/GenBank/DDBJ databases">
        <authorList>
            <person name="Amadeo P."/>
            <person name="Zhao Q."/>
            <person name="Wortman J."/>
            <person name="Fraser-Liggett C."/>
            <person name="Carlton J."/>
        </authorList>
    </citation>
    <scope>NUCLEOTIDE SEQUENCE</scope>
    <source>
        <strain evidence="3">G3</strain>
    </source>
</reference>
<dbReference type="InterPro" id="IPR002052">
    <property type="entry name" value="DNA_methylase_N6_adenine_CS"/>
</dbReference>
<dbReference type="GO" id="GO:0005737">
    <property type="term" value="C:cytoplasm"/>
    <property type="evidence" value="ECO:0000318"/>
    <property type="project" value="GO_Central"/>
</dbReference>
<protein>
    <recommendedName>
        <fullName evidence="2">Serine hydrolase domain-containing protein</fullName>
    </recommendedName>
</protein>
<dbReference type="Proteomes" id="UP000001542">
    <property type="component" value="Unassembled WGS sequence"/>
</dbReference>
<organism evidence="3 4">
    <name type="scientific">Trichomonas vaginalis (strain ATCC PRA-98 / G3)</name>
    <dbReference type="NCBI Taxonomy" id="412133"/>
    <lineage>
        <taxon>Eukaryota</taxon>
        <taxon>Metamonada</taxon>
        <taxon>Parabasalia</taxon>
        <taxon>Trichomonadida</taxon>
        <taxon>Trichomonadidae</taxon>
        <taxon>Trichomonas</taxon>
    </lineage>
</organism>
<dbReference type="PANTHER" id="PTHR48070:SF6">
    <property type="entry name" value="ESTERASE OVCA2"/>
    <property type="match status" value="1"/>
</dbReference>
<dbReference type="GO" id="GO:0005634">
    <property type="term" value="C:nucleus"/>
    <property type="evidence" value="ECO:0000318"/>
    <property type="project" value="GO_Central"/>
</dbReference>
<evidence type="ECO:0000313" key="4">
    <source>
        <dbReference type="Proteomes" id="UP000001542"/>
    </source>
</evidence>
<dbReference type="AlphaFoldDB" id="A2FNB1"/>
<keyword evidence="4" id="KW-1185">Reference proteome</keyword>
<sequence length="192" mass="21568">MKLLGLCGYLQNAKKLKGQTNALMKHLKKVGVEVVFIDPPYVVPETPDLRSWVENDSLEESYKTIQAAKAEHPDAVGIFGFSMGSMFALHLAAHAATHEDSPYKWIKIIFCASAPWPKEGNPLGGCFPCTVDIPVLFVIGLTDQIAPPDSQRTYLQYFTNKTIYEHEGGHFIPSARDKIEPYIKFFEEHKIE</sequence>
<keyword evidence="1" id="KW-0378">Hydrolase</keyword>
<dbReference type="STRING" id="5722.A2FNB1"/>
<reference evidence="3" key="2">
    <citation type="journal article" date="2007" name="Science">
        <title>Draft genome sequence of the sexually transmitted pathogen Trichomonas vaginalis.</title>
        <authorList>
            <person name="Carlton J.M."/>
            <person name="Hirt R.P."/>
            <person name="Silva J.C."/>
            <person name="Delcher A.L."/>
            <person name="Schatz M."/>
            <person name="Zhao Q."/>
            <person name="Wortman J.R."/>
            <person name="Bidwell S.L."/>
            <person name="Alsmark U.C.M."/>
            <person name="Besteiro S."/>
            <person name="Sicheritz-Ponten T."/>
            <person name="Noel C.J."/>
            <person name="Dacks J.B."/>
            <person name="Foster P.G."/>
            <person name="Simillion C."/>
            <person name="Van de Peer Y."/>
            <person name="Miranda-Saavedra D."/>
            <person name="Barton G.J."/>
            <person name="Westrop G.D."/>
            <person name="Mueller S."/>
            <person name="Dessi D."/>
            <person name="Fiori P.L."/>
            <person name="Ren Q."/>
            <person name="Paulsen I."/>
            <person name="Zhang H."/>
            <person name="Bastida-Corcuera F.D."/>
            <person name="Simoes-Barbosa A."/>
            <person name="Brown M.T."/>
            <person name="Hayes R.D."/>
            <person name="Mukherjee M."/>
            <person name="Okumura C.Y."/>
            <person name="Schneider R."/>
            <person name="Smith A.J."/>
            <person name="Vanacova S."/>
            <person name="Villalvazo M."/>
            <person name="Haas B.J."/>
            <person name="Pertea M."/>
            <person name="Feldblyum T.V."/>
            <person name="Utterback T.R."/>
            <person name="Shu C.L."/>
            <person name="Osoegawa K."/>
            <person name="de Jong P.J."/>
            <person name="Hrdy I."/>
            <person name="Horvathova L."/>
            <person name="Zubacova Z."/>
            <person name="Dolezal P."/>
            <person name="Malik S.B."/>
            <person name="Logsdon J.M. Jr."/>
            <person name="Henze K."/>
            <person name="Gupta A."/>
            <person name="Wang C.C."/>
            <person name="Dunne R.L."/>
            <person name="Upcroft J.A."/>
            <person name="Upcroft P."/>
            <person name="White O."/>
            <person name="Salzberg S.L."/>
            <person name="Tang P."/>
            <person name="Chiu C.-H."/>
            <person name="Lee Y.-S."/>
            <person name="Embley T.M."/>
            <person name="Coombs G.H."/>
            <person name="Mottram J.C."/>
            <person name="Tachezy J."/>
            <person name="Fraser-Liggett C.M."/>
            <person name="Johnson P.J."/>
        </authorList>
    </citation>
    <scope>NUCLEOTIDE SEQUENCE [LARGE SCALE GENOMIC DNA]</scope>
    <source>
        <strain evidence="3">G3</strain>
    </source>
</reference>
<dbReference type="KEGG" id="tva:4751328"/>
<gene>
    <name evidence="3" type="ORF">TVAG_427290</name>
</gene>
<dbReference type="SUPFAM" id="SSF53474">
    <property type="entry name" value="alpha/beta-Hydrolases"/>
    <property type="match status" value="1"/>
</dbReference>
<dbReference type="GO" id="GO:0032259">
    <property type="term" value="P:methylation"/>
    <property type="evidence" value="ECO:0007669"/>
    <property type="project" value="InterPro"/>
</dbReference>
<dbReference type="OrthoDB" id="414698at2759"/>
<dbReference type="SMR" id="A2FNB1"/>
<dbReference type="GO" id="GO:0008168">
    <property type="term" value="F:methyltransferase activity"/>
    <property type="evidence" value="ECO:0007669"/>
    <property type="project" value="InterPro"/>
</dbReference>
<dbReference type="VEuPathDB" id="TrichDB:TVAG_427290"/>
<evidence type="ECO:0000313" key="3">
    <source>
        <dbReference type="EMBL" id="EAX93607.1"/>
    </source>
</evidence>
<dbReference type="eggNOG" id="KOG2551">
    <property type="taxonomic scope" value="Eukaryota"/>
</dbReference>
<name>A2FNB1_TRIV3</name>
<proteinExistence type="predicted"/>
<dbReference type="InterPro" id="IPR050593">
    <property type="entry name" value="LovG"/>
</dbReference>
<dbReference type="GO" id="GO:0016787">
    <property type="term" value="F:hydrolase activity"/>
    <property type="evidence" value="ECO:0000318"/>
    <property type="project" value="GO_Central"/>
</dbReference>
<dbReference type="VEuPathDB" id="TrichDB:TVAGG3_0135910"/>
<dbReference type="Pfam" id="PF03959">
    <property type="entry name" value="FSH1"/>
    <property type="match status" value="1"/>
</dbReference>
<dbReference type="GO" id="GO:0003676">
    <property type="term" value="F:nucleic acid binding"/>
    <property type="evidence" value="ECO:0007669"/>
    <property type="project" value="InterPro"/>
</dbReference>